<evidence type="ECO:0000259" key="1">
    <source>
        <dbReference type="Pfam" id="PF14498"/>
    </source>
</evidence>
<dbReference type="AlphaFoldDB" id="A0A143BTQ3"/>
<protein>
    <recommendedName>
        <fullName evidence="1">Glycosyl hydrolase family 95 N-terminal domain-containing protein</fullName>
    </recommendedName>
</protein>
<dbReference type="Pfam" id="PF14498">
    <property type="entry name" value="Glyco_hyd_65N_2"/>
    <property type="match status" value="1"/>
</dbReference>
<name>A0A143BTQ3_9ACTN</name>
<keyword evidence="3" id="KW-1185">Reference proteome</keyword>
<reference evidence="3" key="1">
    <citation type="submission" date="2016-04" db="EMBL/GenBank/DDBJ databases">
        <authorList>
            <person name="Zhang B."/>
        </authorList>
    </citation>
    <scope>NUCLEOTIDE SEQUENCE [LARGE SCALE GENOMIC DNA]</scope>
    <source>
        <strain evidence="3">S10</strain>
    </source>
</reference>
<evidence type="ECO:0000313" key="2">
    <source>
        <dbReference type="EMBL" id="AMW08637.1"/>
    </source>
</evidence>
<feature type="domain" description="Glycosyl hydrolase family 95 N-terminal" evidence="1">
    <location>
        <begin position="53"/>
        <end position="102"/>
    </location>
</feature>
<dbReference type="STRING" id="1783515.A4E84_03400"/>
<dbReference type="Gene3D" id="2.70.98.50">
    <property type="entry name" value="putative glycoside hydrolase family protein from bacillus halodurans"/>
    <property type="match status" value="1"/>
</dbReference>
<proteinExistence type="predicted"/>
<dbReference type="Proteomes" id="UP000076096">
    <property type="component" value="Chromosome"/>
</dbReference>
<dbReference type="InterPro" id="IPR027414">
    <property type="entry name" value="GH95_N_dom"/>
</dbReference>
<dbReference type="GO" id="GO:0004560">
    <property type="term" value="F:alpha-L-fucosidase activity"/>
    <property type="evidence" value="ECO:0007669"/>
    <property type="project" value="TreeGrafter"/>
</dbReference>
<accession>A0A143BTQ3</accession>
<dbReference type="PANTHER" id="PTHR31084:SF0">
    <property type="entry name" value="ALPHA-L-FUCOSIDASE 2"/>
    <property type="match status" value="1"/>
</dbReference>
<sequence length="107" mass="11960">MVESRQFSRLLDRDTRGVDVVEPLSVIRDAESFRMACEISNLSGLSWMPREALTYSVPAADWQSQALPIGNGRLGVMLFADPCEERIQFNEQSLWGGVNHYDNALAG</sequence>
<dbReference type="EMBL" id="CP015098">
    <property type="protein sequence ID" value="AMW08637.1"/>
    <property type="molecule type" value="Genomic_DNA"/>
</dbReference>
<dbReference type="PANTHER" id="PTHR31084">
    <property type="entry name" value="ALPHA-L-FUCOSIDASE 2"/>
    <property type="match status" value="1"/>
</dbReference>
<gene>
    <name evidence="2" type="ORF">A4E84_03400</name>
</gene>
<evidence type="ECO:0000313" key="3">
    <source>
        <dbReference type="Proteomes" id="UP000076096"/>
    </source>
</evidence>
<dbReference type="KEGG" id="stsi:A4E84_03400"/>
<organism evidence="2 3">
    <name type="scientific">Streptomyces qaidamensis</name>
    <dbReference type="NCBI Taxonomy" id="1783515"/>
    <lineage>
        <taxon>Bacteria</taxon>
        <taxon>Bacillati</taxon>
        <taxon>Actinomycetota</taxon>
        <taxon>Actinomycetes</taxon>
        <taxon>Kitasatosporales</taxon>
        <taxon>Streptomycetaceae</taxon>
        <taxon>Streptomyces</taxon>
        <taxon>Streptomyces aurantiacus group</taxon>
    </lineage>
</organism>